<evidence type="ECO:0000313" key="3">
    <source>
        <dbReference type="EMBL" id="KAJ6220120.1"/>
    </source>
</evidence>
<proteinExistence type="predicted"/>
<evidence type="ECO:0000256" key="1">
    <source>
        <dbReference type="SAM" id="MobiDB-lite"/>
    </source>
</evidence>
<gene>
    <name evidence="3" type="ORF">RDWZM_005932</name>
</gene>
<protein>
    <submittedName>
        <fullName evidence="3">Uncharacterized protein</fullName>
    </submittedName>
</protein>
<sequence>MATINTNTIIILVLCFHSVFSELMQTNHSIHLRNDDKRSSVKNWFSSLISSSSTKTKSSNSANVNNQPIGQGLRQYFIPNPMPHHHLMYSPFTHLAYAAHSPHPFIYPYGSRTAMSVPVPVSFAPMASQPSSIYATKNTYGFLYRQPIHSPSNLFHSNLYFPGISASDGQIPGMLTFIIGRYRPHNSLDNRYQATRIKLESNSNPIGIEEQKYRRKPLNDGIDGNESRQSKTSQSFRPIFDPKKMADSYEEEEFTSETSQDGFENMEES</sequence>
<reference evidence="3" key="1">
    <citation type="submission" date="2022-12" db="EMBL/GenBank/DDBJ databases">
        <title>Genome assemblies of Blomia tropicalis.</title>
        <authorList>
            <person name="Cui Y."/>
        </authorList>
    </citation>
    <scope>NUCLEOTIDE SEQUENCE</scope>
    <source>
        <tissue evidence="3">Adult mites</tissue>
    </source>
</reference>
<organism evidence="3 4">
    <name type="scientific">Blomia tropicalis</name>
    <name type="common">Mite</name>
    <dbReference type="NCBI Taxonomy" id="40697"/>
    <lineage>
        <taxon>Eukaryota</taxon>
        <taxon>Metazoa</taxon>
        <taxon>Ecdysozoa</taxon>
        <taxon>Arthropoda</taxon>
        <taxon>Chelicerata</taxon>
        <taxon>Arachnida</taxon>
        <taxon>Acari</taxon>
        <taxon>Acariformes</taxon>
        <taxon>Sarcoptiformes</taxon>
        <taxon>Astigmata</taxon>
        <taxon>Glycyphagoidea</taxon>
        <taxon>Echimyopodidae</taxon>
        <taxon>Blomia</taxon>
    </lineage>
</organism>
<dbReference type="Proteomes" id="UP001142055">
    <property type="component" value="Chromosome 2"/>
</dbReference>
<dbReference type="EMBL" id="JAPWDV010000002">
    <property type="protein sequence ID" value="KAJ6220120.1"/>
    <property type="molecule type" value="Genomic_DNA"/>
</dbReference>
<feature type="region of interest" description="Disordered" evidence="1">
    <location>
        <begin position="208"/>
        <end position="269"/>
    </location>
</feature>
<feature type="signal peptide" evidence="2">
    <location>
        <begin position="1"/>
        <end position="21"/>
    </location>
</feature>
<keyword evidence="4" id="KW-1185">Reference proteome</keyword>
<name>A0A9Q0RN30_BLOTA</name>
<feature type="chain" id="PRO_5040243710" evidence="2">
    <location>
        <begin position="22"/>
        <end position="269"/>
    </location>
</feature>
<evidence type="ECO:0000256" key="2">
    <source>
        <dbReference type="SAM" id="SignalP"/>
    </source>
</evidence>
<evidence type="ECO:0000313" key="4">
    <source>
        <dbReference type="Proteomes" id="UP001142055"/>
    </source>
</evidence>
<comment type="caution">
    <text evidence="3">The sequence shown here is derived from an EMBL/GenBank/DDBJ whole genome shotgun (WGS) entry which is preliminary data.</text>
</comment>
<dbReference type="AlphaFoldDB" id="A0A9Q0RN30"/>
<keyword evidence="2" id="KW-0732">Signal</keyword>
<accession>A0A9Q0RN30</accession>